<feature type="compositionally biased region" description="Basic residues" evidence="1">
    <location>
        <begin position="161"/>
        <end position="171"/>
    </location>
</feature>
<name>A0A5B7WU30_9MICC</name>
<evidence type="ECO:0000313" key="2">
    <source>
        <dbReference type="EMBL" id="QCY46744.1"/>
    </source>
</evidence>
<proteinExistence type="predicted"/>
<feature type="compositionally biased region" description="Basic residues" evidence="1">
    <location>
        <begin position="87"/>
        <end position="96"/>
    </location>
</feature>
<feature type="region of interest" description="Disordered" evidence="1">
    <location>
        <begin position="156"/>
        <end position="195"/>
    </location>
</feature>
<accession>A0A5B7WU30</accession>
<organism evidence="2 3">
    <name type="scientific">Glutamicibacter creatinolyticus</name>
    <dbReference type="NCBI Taxonomy" id="162496"/>
    <lineage>
        <taxon>Bacteria</taxon>
        <taxon>Bacillati</taxon>
        <taxon>Actinomycetota</taxon>
        <taxon>Actinomycetes</taxon>
        <taxon>Micrococcales</taxon>
        <taxon>Micrococcaceae</taxon>
        <taxon>Glutamicibacter</taxon>
    </lineage>
</organism>
<gene>
    <name evidence="2" type="primary">thpR</name>
    <name evidence="2" type="ORF">GcLGCM259_0996</name>
</gene>
<feature type="region of interest" description="Disordered" evidence="1">
    <location>
        <begin position="79"/>
        <end position="99"/>
    </location>
</feature>
<dbReference type="Proteomes" id="UP000307000">
    <property type="component" value="Chromosome"/>
</dbReference>
<keyword evidence="3" id="KW-1185">Reference proteome</keyword>
<dbReference type="EMBL" id="CP034412">
    <property type="protein sequence ID" value="QCY46744.1"/>
    <property type="molecule type" value="Genomic_DNA"/>
</dbReference>
<protein>
    <submittedName>
        <fullName evidence="2">RNA 2',3'-cyclic phosphodiesterase</fullName>
    </submittedName>
</protein>
<evidence type="ECO:0000256" key="1">
    <source>
        <dbReference type="SAM" id="MobiDB-lite"/>
    </source>
</evidence>
<sequence>MERREPRRPGLVGWPGTQCWMARRGRAGPRFFPENSGVCHSLHGCRPTHRPWLRQAANSCPPVPDPAGHPVGDRAVCGPSTPWPARARGRPRRRTPRSQVAYIRDHAKIYQQRWTSPSDYGEVTTIGNQDRSPCRSALATRSAPGTALHTAAALHIDKVLPHGKRHRKTTRARSTPGPRAGRSPAARVVSPPKRD</sequence>
<dbReference type="KEGG" id="gcr:GcLGCM259_0996"/>
<reference evidence="2 3" key="1">
    <citation type="submission" date="2018-12" db="EMBL/GenBank/DDBJ databases">
        <title>Complete Genome Sequence of Glutamicibacter creatinolyticus strain LGCM259,isolated from an abscess of a 12-year-old mare in Italy.</title>
        <authorList>
            <person name="Santos R.G."/>
            <person name="Silva A.L."/>
            <person name="Seyffert N."/>
            <person name="Castro T.L.P."/>
            <person name="Attili A.R."/>
            <person name="Rifici C."/>
            <person name="Mazzullo G."/>
            <person name="Brenig B."/>
            <person name="Venanzi F."/>
            <person name="Azevedo V."/>
        </authorList>
    </citation>
    <scope>NUCLEOTIDE SEQUENCE [LARGE SCALE GENOMIC DNA]</scope>
    <source>
        <strain evidence="2 3">LGCM 259</strain>
    </source>
</reference>
<evidence type="ECO:0000313" key="3">
    <source>
        <dbReference type="Proteomes" id="UP000307000"/>
    </source>
</evidence>
<dbReference type="AlphaFoldDB" id="A0A5B7WU30"/>